<keyword evidence="4 8" id="KW-0812">Transmembrane</keyword>
<feature type="transmembrane region" description="Helical" evidence="8">
    <location>
        <begin position="328"/>
        <end position="349"/>
    </location>
</feature>
<dbReference type="GO" id="GO:0005886">
    <property type="term" value="C:plasma membrane"/>
    <property type="evidence" value="ECO:0007669"/>
    <property type="project" value="TreeGrafter"/>
</dbReference>
<organism evidence="9 10">
    <name type="scientific">Nakamurella endophytica</name>
    <dbReference type="NCBI Taxonomy" id="1748367"/>
    <lineage>
        <taxon>Bacteria</taxon>
        <taxon>Bacillati</taxon>
        <taxon>Actinomycetota</taxon>
        <taxon>Actinomycetes</taxon>
        <taxon>Nakamurellales</taxon>
        <taxon>Nakamurellaceae</taxon>
        <taxon>Nakamurella</taxon>
    </lineage>
</organism>
<name>A0A917SXE2_9ACTN</name>
<reference evidence="9" key="2">
    <citation type="submission" date="2020-09" db="EMBL/GenBank/DDBJ databases">
        <authorList>
            <person name="Sun Q."/>
            <person name="Zhou Y."/>
        </authorList>
    </citation>
    <scope>NUCLEOTIDE SEQUENCE</scope>
    <source>
        <strain evidence="9">CGMCC 4.7308</strain>
    </source>
</reference>
<evidence type="ECO:0000313" key="9">
    <source>
        <dbReference type="EMBL" id="GGM02660.1"/>
    </source>
</evidence>
<dbReference type="PIRSF" id="PIRSF002744">
    <property type="entry name" value="Pur-cyt_permease"/>
    <property type="match status" value="1"/>
</dbReference>
<comment type="subcellular location">
    <subcellularLocation>
        <location evidence="1">Membrane</location>
        <topology evidence="1">Multi-pass membrane protein</topology>
    </subcellularLocation>
</comment>
<dbReference type="EMBL" id="BMNA01000004">
    <property type="protein sequence ID" value="GGM02660.1"/>
    <property type="molecule type" value="Genomic_DNA"/>
</dbReference>
<dbReference type="RefSeq" id="WP_188941709.1">
    <property type="nucleotide sequence ID" value="NZ_BMNA01000004.1"/>
</dbReference>
<evidence type="ECO:0000313" key="10">
    <source>
        <dbReference type="Proteomes" id="UP000655208"/>
    </source>
</evidence>
<gene>
    <name evidence="9" type="ORF">GCM10011594_23450</name>
</gene>
<evidence type="ECO:0000256" key="6">
    <source>
        <dbReference type="ARBA" id="ARBA00023136"/>
    </source>
</evidence>
<feature type="transmembrane region" description="Helical" evidence="8">
    <location>
        <begin position="55"/>
        <end position="76"/>
    </location>
</feature>
<feature type="transmembrane region" description="Helical" evidence="8">
    <location>
        <begin position="176"/>
        <end position="194"/>
    </location>
</feature>
<feature type="transmembrane region" description="Helical" evidence="8">
    <location>
        <begin position="243"/>
        <end position="269"/>
    </location>
</feature>
<dbReference type="Proteomes" id="UP000655208">
    <property type="component" value="Unassembled WGS sequence"/>
</dbReference>
<keyword evidence="3 7" id="KW-0813">Transport</keyword>
<feature type="transmembrane region" description="Helical" evidence="8">
    <location>
        <begin position="396"/>
        <end position="414"/>
    </location>
</feature>
<sequence length="474" mass="50326">MSSAPVDVAGDRHYGARVAAVEPGGAEVIPLSERHGRPVQMLWTWISPNMEFSTIYVGALGLIFGLGFWQTFWAVVIGSALGSTTQAVLSSWGPDTGYCQMVLSRRAFGYRGNILPAGLNWLVAGVGWFAVNSVSGAFALSALTGLDLYLALAVVVVLMLLLAFFGHNLIHVFERFAAPVLTVIFLAGGVVILSKAHLGAPAAGAFPGAWWVLLGATFGYAAGWNPYGADYTRYLPPGTGRPAGIFAGLGVLVSCVLLESFGAAAFSVLGGGSYTGNPTLGYTSVLPDWLGKLTLLGIALGAVAANALNVYSSAISFAAMGFTVRLHWLRAAIAVVMGIAGFVVASFGLHNIASYESFLLVIAYWVGPWLAVVFADRLLRRFRPGETVYSDTGYRNWAGFVAMLVSAVLSIWLFSNQTFYRGPVAARLAQIGDLTFQVGFVLAFVLYLVLYRRLADPIRVTAPEPGTARSTGAR</sequence>
<protein>
    <submittedName>
        <fullName evidence="9">Cytosine permease</fullName>
    </submittedName>
</protein>
<feature type="transmembrane region" description="Helical" evidence="8">
    <location>
        <begin position="434"/>
        <end position="451"/>
    </location>
</feature>
<feature type="transmembrane region" description="Helical" evidence="8">
    <location>
        <begin position="114"/>
        <end position="131"/>
    </location>
</feature>
<keyword evidence="10" id="KW-1185">Reference proteome</keyword>
<feature type="transmembrane region" description="Helical" evidence="8">
    <location>
        <begin position="355"/>
        <end position="375"/>
    </location>
</feature>
<dbReference type="GO" id="GO:0022857">
    <property type="term" value="F:transmembrane transporter activity"/>
    <property type="evidence" value="ECO:0007669"/>
    <property type="project" value="InterPro"/>
</dbReference>
<evidence type="ECO:0000256" key="3">
    <source>
        <dbReference type="ARBA" id="ARBA00022448"/>
    </source>
</evidence>
<evidence type="ECO:0000256" key="8">
    <source>
        <dbReference type="SAM" id="Phobius"/>
    </source>
</evidence>
<dbReference type="PANTHER" id="PTHR31806">
    <property type="entry name" value="PURINE-CYTOSINE PERMEASE FCY2-RELATED"/>
    <property type="match status" value="1"/>
</dbReference>
<evidence type="ECO:0000256" key="1">
    <source>
        <dbReference type="ARBA" id="ARBA00004141"/>
    </source>
</evidence>
<dbReference type="Gene3D" id="1.10.4160.10">
    <property type="entry name" value="Hydantoin permease"/>
    <property type="match status" value="1"/>
</dbReference>
<feature type="transmembrane region" description="Helical" evidence="8">
    <location>
        <begin position="137"/>
        <end position="164"/>
    </location>
</feature>
<evidence type="ECO:0000256" key="2">
    <source>
        <dbReference type="ARBA" id="ARBA00008974"/>
    </source>
</evidence>
<accession>A0A917SXE2</accession>
<evidence type="ECO:0000256" key="7">
    <source>
        <dbReference type="PIRNR" id="PIRNR002744"/>
    </source>
</evidence>
<proteinExistence type="inferred from homology"/>
<dbReference type="PANTHER" id="PTHR31806:SF1">
    <property type="entry name" value="PURINE-CYTOSINE PERMEASE FCY2-RELATED"/>
    <property type="match status" value="1"/>
</dbReference>
<dbReference type="Pfam" id="PF02133">
    <property type="entry name" value="Transp_cyt_pur"/>
    <property type="match status" value="1"/>
</dbReference>
<keyword evidence="5 8" id="KW-1133">Transmembrane helix</keyword>
<feature type="transmembrane region" description="Helical" evidence="8">
    <location>
        <begin position="200"/>
        <end position="222"/>
    </location>
</feature>
<keyword evidence="6 7" id="KW-0472">Membrane</keyword>
<reference evidence="9" key="1">
    <citation type="journal article" date="2014" name="Int. J. Syst. Evol. Microbiol.">
        <title>Complete genome sequence of Corynebacterium casei LMG S-19264T (=DSM 44701T), isolated from a smear-ripened cheese.</title>
        <authorList>
            <consortium name="US DOE Joint Genome Institute (JGI-PGF)"/>
            <person name="Walter F."/>
            <person name="Albersmeier A."/>
            <person name="Kalinowski J."/>
            <person name="Ruckert C."/>
        </authorList>
    </citation>
    <scope>NUCLEOTIDE SEQUENCE</scope>
    <source>
        <strain evidence="9">CGMCC 4.7308</strain>
    </source>
</reference>
<evidence type="ECO:0000256" key="5">
    <source>
        <dbReference type="ARBA" id="ARBA00022989"/>
    </source>
</evidence>
<dbReference type="InterPro" id="IPR001248">
    <property type="entry name" value="Pur-cyt_permease"/>
</dbReference>
<dbReference type="AlphaFoldDB" id="A0A917SXE2"/>
<dbReference type="InterPro" id="IPR026030">
    <property type="entry name" value="Pur-cyt_permease_Fcy2/21/22"/>
</dbReference>
<comment type="similarity">
    <text evidence="2 7">Belongs to the purine-cytosine permease (2.A.39) family.</text>
</comment>
<feature type="transmembrane region" description="Helical" evidence="8">
    <location>
        <begin position="289"/>
        <end position="308"/>
    </location>
</feature>
<evidence type="ECO:0000256" key="4">
    <source>
        <dbReference type="ARBA" id="ARBA00022692"/>
    </source>
</evidence>
<comment type="caution">
    <text evidence="9">The sequence shown here is derived from an EMBL/GenBank/DDBJ whole genome shotgun (WGS) entry which is preliminary data.</text>
</comment>